<sequence>MGKCAPAGGFENPAYGAWGIGVTLQLTVALIMLLLGLGHHGGPSLLRDGDVASDKPADEYNIRFVTRPFFDVTGGLHAAFGILIGTLAALGYLVSSCFLCPLAVVAMLNNVLLLLTTCFGGYMMTGVGSFQRTSLNNLRDEVEEVKPVNYSETLAYHNQGMIMYFSVISLAVLVPYNAALSYSVGKTSGAVGTAYLFCLTIIAVASSLIFYITAMPQISAIGAIWLIGLAFLGIILKCQERCCFRVLAVLSGIVFAVAAVFSVITMGVSAKFFTQSRKYLILWGQATEADNLVEFIRSLSDSEYRWLKATFVSYTGIYYIIEAALSCSIFVFSIFSMAYALYSAILKKPPPRPERPEAESEPSEQQESKA</sequence>
<name>A0A2A9M7L7_BESBE</name>
<evidence type="ECO:0000256" key="2">
    <source>
        <dbReference type="SAM" id="Phobius"/>
    </source>
</evidence>
<keyword evidence="2" id="KW-0472">Membrane</keyword>
<feature type="transmembrane region" description="Helical" evidence="2">
    <location>
        <begin position="248"/>
        <end position="270"/>
    </location>
</feature>
<organism evidence="3 4">
    <name type="scientific">Besnoitia besnoiti</name>
    <name type="common">Apicomplexan protozoan</name>
    <dbReference type="NCBI Taxonomy" id="94643"/>
    <lineage>
        <taxon>Eukaryota</taxon>
        <taxon>Sar</taxon>
        <taxon>Alveolata</taxon>
        <taxon>Apicomplexa</taxon>
        <taxon>Conoidasida</taxon>
        <taxon>Coccidia</taxon>
        <taxon>Eucoccidiorida</taxon>
        <taxon>Eimeriorina</taxon>
        <taxon>Sarcocystidae</taxon>
        <taxon>Besnoitia</taxon>
    </lineage>
</organism>
<evidence type="ECO:0000256" key="1">
    <source>
        <dbReference type="SAM" id="MobiDB-lite"/>
    </source>
</evidence>
<feature type="transmembrane region" description="Helical" evidence="2">
    <location>
        <begin position="111"/>
        <end position="130"/>
    </location>
</feature>
<feature type="transmembrane region" description="Helical" evidence="2">
    <location>
        <begin position="194"/>
        <end position="212"/>
    </location>
</feature>
<gene>
    <name evidence="3" type="ORF">BESB_083730</name>
</gene>
<dbReference type="GeneID" id="40313299"/>
<feature type="region of interest" description="Disordered" evidence="1">
    <location>
        <begin position="349"/>
        <end position="370"/>
    </location>
</feature>
<keyword evidence="4" id="KW-1185">Reference proteome</keyword>
<protein>
    <recommendedName>
        <fullName evidence="5">Transmembrane protein</fullName>
    </recommendedName>
</protein>
<keyword evidence="2" id="KW-1133">Transmembrane helix</keyword>
<accession>A0A2A9M7L7</accession>
<evidence type="ECO:0000313" key="3">
    <source>
        <dbReference type="EMBL" id="PFH33174.1"/>
    </source>
</evidence>
<dbReference type="AlphaFoldDB" id="A0A2A9M7L7"/>
<dbReference type="VEuPathDB" id="ToxoDB:BESB_083730"/>
<reference evidence="3 4" key="1">
    <citation type="submission" date="2017-09" db="EMBL/GenBank/DDBJ databases">
        <title>Genome sequencing of Besnoitia besnoiti strain Bb-Ger1.</title>
        <authorList>
            <person name="Schares G."/>
            <person name="Venepally P."/>
            <person name="Lorenzi H.A."/>
        </authorList>
    </citation>
    <scope>NUCLEOTIDE SEQUENCE [LARGE SCALE GENOMIC DNA]</scope>
    <source>
        <strain evidence="3 4">Bb-Ger1</strain>
    </source>
</reference>
<feature type="transmembrane region" description="Helical" evidence="2">
    <location>
        <begin position="218"/>
        <end position="236"/>
    </location>
</feature>
<keyword evidence="2" id="KW-0812">Transmembrane</keyword>
<feature type="transmembrane region" description="Helical" evidence="2">
    <location>
        <begin position="161"/>
        <end position="182"/>
    </location>
</feature>
<evidence type="ECO:0008006" key="5">
    <source>
        <dbReference type="Google" id="ProtNLM"/>
    </source>
</evidence>
<dbReference type="EMBL" id="NWUJ01000009">
    <property type="protein sequence ID" value="PFH33174.1"/>
    <property type="molecule type" value="Genomic_DNA"/>
</dbReference>
<proteinExistence type="predicted"/>
<evidence type="ECO:0000313" key="4">
    <source>
        <dbReference type="Proteomes" id="UP000224006"/>
    </source>
</evidence>
<comment type="caution">
    <text evidence="3">The sequence shown here is derived from an EMBL/GenBank/DDBJ whole genome shotgun (WGS) entry which is preliminary data.</text>
</comment>
<feature type="transmembrane region" description="Helical" evidence="2">
    <location>
        <begin position="12"/>
        <end position="37"/>
    </location>
</feature>
<dbReference type="RefSeq" id="XP_029217183.1">
    <property type="nucleotide sequence ID" value="XM_029366723.1"/>
</dbReference>
<dbReference type="Proteomes" id="UP000224006">
    <property type="component" value="Chromosome VIII"/>
</dbReference>
<feature type="transmembrane region" description="Helical" evidence="2">
    <location>
        <begin position="317"/>
        <end position="342"/>
    </location>
</feature>
<feature type="transmembrane region" description="Helical" evidence="2">
    <location>
        <begin position="78"/>
        <end position="104"/>
    </location>
</feature>
<dbReference type="KEGG" id="bbes:BESB_083730"/>